<accession>A0AAX2ACY8</accession>
<dbReference type="GO" id="GO:0033863">
    <property type="term" value="F:ribose 1,5-bisphosphate phosphokinase activity"/>
    <property type="evidence" value="ECO:0007669"/>
    <property type="project" value="TreeGrafter"/>
</dbReference>
<evidence type="ECO:0000256" key="1">
    <source>
        <dbReference type="ARBA" id="ARBA00022679"/>
    </source>
</evidence>
<dbReference type="PROSITE" id="PS50052">
    <property type="entry name" value="GUANYLATE_KINASE_2"/>
    <property type="match status" value="1"/>
</dbReference>
<dbReference type="GO" id="GO:0006015">
    <property type="term" value="P:5-phosphoribose 1-diphosphate biosynthetic process"/>
    <property type="evidence" value="ECO:0007669"/>
    <property type="project" value="TreeGrafter"/>
</dbReference>
<evidence type="ECO:0000313" key="6">
    <source>
        <dbReference type="Proteomes" id="UP000289193"/>
    </source>
</evidence>
<evidence type="ECO:0000313" key="5">
    <source>
        <dbReference type="Proteomes" id="UP000253850"/>
    </source>
</evidence>
<gene>
    <name evidence="3" type="ORF">ABIV_1250</name>
    <name evidence="4" type="ORF">CRV05_03010</name>
</gene>
<dbReference type="AlphaFoldDB" id="A0AAX2ACY8"/>
<dbReference type="SUPFAM" id="SSF52540">
    <property type="entry name" value="P-loop containing nucleoside triphosphate hydrolases"/>
    <property type="match status" value="1"/>
</dbReference>
<organism evidence="4 6">
    <name type="scientific">Halarcobacter bivalviorum</name>
    <dbReference type="NCBI Taxonomy" id="663364"/>
    <lineage>
        <taxon>Bacteria</taxon>
        <taxon>Pseudomonadati</taxon>
        <taxon>Campylobacterota</taxon>
        <taxon>Epsilonproteobacteria</taxon>
        <taxon>Campylobacterales</taxon>
        <taxon>Arcobacteraceae</taxon>
        <taxon>Halarcobacter</taxon>
    </lineage>
</organism>
<keyword evidence="6" id="KW-1185">Reference proteome</keyword>
<evidence type="ECO:0000259" key="2">
    <source>
        <dbReference type="PROSITE" id="PS50052"/>
    </source>
</evidence>
<dbReference type="SMART" id="SM00072">
    <property type="entry name" value="GuKc"/>
    <property type="match status" value="1"/>
</dbReference>
<feature type="domain" description="Guanylate kinase-like" evidence="2">
    <location>
        <begin position="3"/>
        <end position="175"/>
    </location>
</feature>
<dbReference type="Pfam" id="PF00625">
    <property type="entry name" value="Guanylate_kin"/>
    <property type="match status" value="1"/>
</dbReference>
<dbReference type="InterPro" id="IPR008145">
    <property type="entry name" value="GK/Ca_channel_bsu"/>
</dbReference>
<dbReference type="InterPro" id="IPR027417">
    <property type="entry name" value="P-loop_NTPase"/>
</dbReference>
<sequence>MDDKIILIIGPSGVGKDTLLKSIKKEYKDRVNFVRRYISRIPDKNEDNFFIEESAFSILQTNNFFISSWQAHENSYGISKTSIKKGVNIISISRSKIKDFEENYEKVFTVNISVKREVLKSRLEKRGRETKVEIEKRLNRSYDKIEARNLIEFDNSFSEEESKKEFIKLLEKIINN</sequence>
<evidence type="ECO:0000313" key="4">
    <source>
        <dbReference type="EMBL" id="RXK11356.1"/>
    </source>
</evidence>
<dbReference type="EMBL" id="CP031217">
    <property type="protein sequence ID" value="AXH12250.1"/>
    <property type="molecule type" value="Genomic_DNA"/>
</dbReference>
<name>A0AAX2ACY8_9BACT</name>
<dbReference type="Gene3D" id="3.40.50.300">
    <property type="entry name" value="P-loop containing nucleotide triphosphate hydrolases"/>
    <property type="match status" value="1"/>
</dbReference>
<dbReference type="Proteomes" id="UP000289193">
    <property type="component" value="Unassembled WGS sequence"/>
</dbReference>
<reference evidence="4 6" key="1">
    <citation type="submission" date="2017-10" db="EMBL/GenBank/DDBJ databases">
        <title>Genomics of the genus Arcobacter.</title>
        <authorList>
            <person name="Perez-Cataluna A."/>
            <person name="Figueras M.J."/>
        </authorList>
    </citation>
    <scope>NUCLEOTIDE SEQUENCE [LARGE SCALE GENOMIC DNA]</scope>
    <source>
        <strain evidence="4 6">CECT 7835</strain>
    </source>
</reference>
<dbReference type="EMBL" id="PDKM01000001">
    <property type="protein sequence ID" value="RXK11356.1"/>
    <property type="molecule type" value="Genomic_DNA"/>
</dbReference>
<dbReference type="InterPro" id="IPR008144">
    <property type="entry name" value="Guanylate_kin-like_dom"/>
</dbReference>
<keyword evidence="1" id="KW-0808">Transferase</keyword>
<dbReference type="Proteomes" id="UP000253850">
    <property type="component" value="Chromosome"/>
</dbReference>
<reference evidence="3 5" key="2">
    <citation type="submission" date="2018-07" db="EMBL/GenBank/DDBJ databases">
        <title>Complete genome of the Arcobacter bivalviorum type strain LMG 26154.</title>
        <authorList>
            <person name="Miller W.G."/>
            <person name="Yee E."/>
            <person name="Bono J.L."/>
        </authorList>
    </citation>
    <scope>NUCLEOTIDE SEQUENCE [LARGE SCALE GENOMIC DNA]</scope>
    <source>
        <strain evidence="3 5">LMG 26154</strain>
    </source>
</reference>
<dbReference type="GO" id="GO:0005829">
    <property type="term" value="C:cytosol"/>
    <property type="evidence" value="ECO:0007669"/>
    <property type="project" value="TreeGrafter"/>
</dbReference>
<evidence type="ECO:0000313" key="3">
    <source>
        <dbReference type="EMBL" id="AXH12250.1"/>
    </source>
</evidence>
<dbReference type="PANTHER" id="PTHR23117">
    <property type="entry name" value="GUANYLATE KINASE-RELATED"/>
    <property type="match status" value="1"/>
</dbReference>
<dbReference type="PANTHER" id="PTHR23117:SF8">
    <property type="entry name" value="RIBOSE 1,5-BISPHOSPHATE PHOSPHOKINASE PHNN"/>
    <property type="match status" value="1"/>
</dbReference>
<dbReference type="RefSeq" id="WP_114839089.1">
    <property type="nucleotide sequence ID" value="NZ_CP031217.1"/>
</dbReference>
<protein>
    <submittedName>
        <fullName evidence="3">Ribose 1,5-bisphosphate phosphokinase</fullName>
    </submittedName>
</protein>
<proteinExistence type="predicted"/>
<dbReference type="KEGG" id="hbv:ABIV_1250"/>